<dbReference type="OrthoDB" id="8191541at2759"/>
<accession>A0A4C1ZTZ6</accession>
<dbReference type="Pfam" id="PF13843">
    <property type="entry name" value="DDE_Tnp_1_7"/>
    <property type="match status" value="1"/>
</dbReference>
<proteinExistence type="predicted"/>
<gene>
    <name evidence="2" type="ORF">EVAR_89372_1</name>
</gene>
<comment type="caution">
    <text evidence="2">The sequence shown here is derived from an EMBL/GenBank/DDBJ whole genome shotgun (WGS) entry which is preliminary data.</text>
</comment>
<dbReference type="STRING" id="151549.A0A4C1ZTZ6"/>
<dbReference type="Proteomes" id="UP000299102">
    <property type="component" value="Unassembled WGS sequence"/>
</dbReference>
<dbReference type="InterPro" id="IPR029526">
    <property type="entry name" value="PGBD"/>
</dbReference>
<evidence type="ECO:0000313" key="3">
    <source>
        <dbReference type="Proteomes" id="UP000299102"/>
    </source>
</evidence>
<evidence type="ECO:0000313" key="2">
    <source>
        <dbReference type="EMBL" id="GBP90253.1"/>
    </source>
</evidence>
<evidence type="ECO:0000259" key="1">
    <source>
        <dbReference type="Pfam" id="PF13843"/>
    </source>
</evidence>
<dbReference type="PANTHER" id="PTHR46599:SF6">
    <property type="entry name" value="DUAL SPECIFICITY PHOSPHATASE 26"/>
    <property type="match status" value="1"/>
</dbReference>
<name>A0A4C1ZTZ6_EUMVA</name>
<organism evidence="2 3">
    <name type="scientific">Eumeta variegata</name>
    <name type="common">Bagworm moth</name>
    <name type="synonym">Eumeta japonica</name>
    <dbReference type="NCBI Taxonomy" id="151549"/>
    <lineage>
        <taxon>Eukaryota</taxon>
        <taxon>Metazoa</taxon>
        <taxon>Ecdysozoa</taxon>
        <taxon>Arthropoda</taxon>
        <taxon>Hexapoda</taxon>
        <taxon>Insecta</taxon>
        <taxon>Pterygota</taxon>
        <taxon>Neoptera</taxon>
        <taxon>Endopterygota</taxon>
        <taxon>Lepidoptera</taxon>
        <taxon>Glossata</taxon>
        <taxon>Ditrysia</taxon>
        <taxon>Tineoidea</taxon>
        <taxon>Psychidae</taxon>
        <taxon>Oiketicinae</taxon>
        <taxon>Eumeta</taxon>
    </lineage>
</organism>
<dbReference type="AlphaFoldDB" id="A0A4C1ZTZ6"/>
<dbReference type="PANTHER" id="PTHR46599">
    <property type="entry name" value="PIGGYBAC TRANSPOSABLE ELEMENT-DERIVED PROTEIN 4"/>
    <property type="match status" value="1"/>
</dbReference>
<feature type="domain" description="PiggyBac transposable element-derived protein" evidence="1">
    <location>
        <begin position="1"/>
        <end position="146"/>
    </location>
</feature>
<protein>
    <recommendedName>
        <fullName evidence="1">PiggyBac transposable element-derived protein domain-containing protein</fullName>
    </recommendedName>
</protein>
<reference evidence="2 3" key="1">
    <citation type="journal article" date="2019" name="Commun. Biol.">
        <title>The bagworm genome reveals a unique fibroin gene that provides high tensile strength.</title>
        <authorList>
            <person name="Kono N."/>
            <person name="Nakamura H."/>
            <person name="Ohtoshi R."/>
            <person name="Tomita M."/>
            <person name="Numata K."/>
            <person name="Arakawa K."/>
        </authorList>
    </citation>
    <scope>NUCLEOTIDE SEQUENCE [LARGE SCALE GENOMIC DNA]</scope>
</reference>
<sequence>MTLAEPIYGTNRNITGDNWFTSIELINALKEKILHTLAQYVRTREIPPQFLPHRSCPVLSLHRDKTLVSFVPKKDISIALVSSMHHAPATNPETKKPEIIDFYNSTKGGVDALDQKCAAYSVNRRSQRWPTTIFCAVLNISGVNSHVLYTASNHKQMSRYKFLEELGYALVIPHVLERRLVKS</sequence>
<dbReference type="EMBL" id="BGZK01002069">
    <property type="protein sequence ID" value="GBP90253.1"/>
    <property type="molecule type" value="Genomic_DNA"/>
</dbReference>
<keyword evidence="3" id="KW-1185">Reference proteome</keyword>